<accession>A0A0R1MF37</accession>
<dbReference type="EMBL" id="AZEH01000001">
    <property type="protein sequence ID" value="KRL06620.1"/>
    <property type="molecule type" value="Genomic_DNA"/>
</dbReference>
<gene>
    <name evidence="1" type="ORF">FD46_GL000292</name>
</gene>
<evidence type="ECO:0000313" key="1">
    <source>
        <dbReference type="EMBL" id="KRL06620.1"/>
    </source>
</evidence>
<dbReference type="Proteomes" id="UP000051686">
    <property type="component" value="Unassembled WGS sequence"/>
</dbReference>
<reference evidence="1 2" key="1">
    <citation type="journal article" date="2015" name="Genome Announc.">
        <title>Expanding the biotechnology potential of lactobacilli through comparative genomics of 213 strains and associated genera.</title>
        <authorList>
            <person name="Sun Z."/>
            <person name="Harris H.M."/>
            <person name="McCann A."/>
            <person name="Guo C."/>
            <person name="Argimon S."/>
            <person name="Zhang W."/>
            <person name="Yang X."/>
            <person name="Jeffery I.B."/>
            <person name="Cooney J.C."/>
            <person name="Kagawa T.F."/>
            <person name="Liu W."/>
            <person name="Song Y."/>
            <person name="Salvetti E."/>
            <person name="Wrobel A."/>
            <person name="Rasinkangas P."/>
            <person name="Parkhill J."/>
            <person name="Rea M.C."/>
            <person name="O'Sullivan O."/>
            <person name="Ritari J."/>
            <person name="Douillard F.P."/>
            <person name="Paul Ross R."/>
            <person name="Yang R."/>
            <person name="Briner A.E."/>
            <person name="Felis G.E."/>
            <person name="de Vos W.M."/>
            <person name="Barrangou R."/>
            <person name="Klaenhammer T.R."/>
            <person name="Caufield P.W."/>
            <person name="Cui Y."/>
            <person name="Zhang H."/>
            <person name="O'Toole P.W."/>
        </authorList>
    </citation>
    <scope>NUCLEOTIDE SEQUENCE [LARGE SCALE GENOMIC DNA]</scope>
    <source>
        <strain evidence="1 2">DSM 19972</strain>
    </source>
</reference>
<protein>
    <recommendedName>
        <fullName evidence="3">YjcQ protein</fullName>
    </recommendedName>
</protein>
<evidence type="ECO:0008006" key="3">
    <source>
        <dbReference type="Google" id="ProtNLM"/>
    </source>
</evidence>
<comment type="caution">
    <text evidence="1">The sequence shown here is derived from an EMBL/GenBank/DDBJ whole genome shotgun (WGS) entry which is preliminary data.</text>
</comment>
<proteinExistence type="predicted"/>
<organism evidence="1 2">
    <name type="scientific">Liquorilactobacillus oeni DSM 19972</name>
    <dbReference type="NCBI Taxonomy" id="1423777"/>
    <lineage>
        <taxon>Bacteria</taxon>
        <taxon>Bacillati</taxon>
        <taxon>Bacillota</taxon>
        <taxon>Bacilli</taxon>
        <taxon>Lactobacillales</taxon>
        <taxon>Lactobacillaceae</taxon>
        <taxon>Liquorilactobacillus</taxon>
    </lineage>
</organism>
<keyword evidence="2" id="KW-1185">Reference proteome</keyword>
<name>A0A0R1MF37_9LACO</name>
<dbReference type="PATRIC" id="fig|1423777.3.peg.308"/>
<sequence length="131" mass="14896">MEYFTLYHLILRNTAKGNVKKAQTLLDELSKEKFVKDKLQLKSVSTYALVNQTLEVLNNLIDEGKIKGSYRATKQGNIYLLNGLTTVGYKELKTLENNTTRNKILGYIEKEGIPTNVNGISKVIAHFFQKN</sequence>
<dbReference type="RefSeq" id="WP_057895198.1">
    <property type="nucleotide sequence ID" value="NZ_AZEH01000001.1"/>
</dbReference>
<dbReference type="AlphaFoldDB" id="A0A0R1MF37"/>
<evidence type="ECO:0000313" key="2">
    <source>
        <dbReference type="Proteomes" id="UP000051686"/>
    </source>
</evidence>